<evidence type="ECO:0000256" key="14">
    <source>
        <dbReference type="RuleBase" id="RU003465"/>
    </source>
</evidence>
<feature type="region of interest" description="Disordered" evidence="15">
    <location>
        <begin position="1248"/>
        <end position="1278"/>
    </location>
</feature>
<feature type="compositionally biased region" description="Low complexity" evidence="15">
    <location>
        <begin position="1248"/>
        <end position="1258"/>
    </location>
</feature>
<dbReference type="SMART" id="SM00332">
    <property type="entry name" value="PP2Cc"/>
    <property type="match status" value="1"/>
</dbReference>
<keyword evidence="8 14" id="KW-0904">Protein phosphatase</keyword>
<dbReference type="SUPFAM" id="SSF81606">
    <property type="entry name" value="PP2C-like"/>
    <property type="match status" value="2"/>
</dbReference>
<dbReference type="InterPro" id="IPR014782">
    <property type="entry name" value="Peptidase_M1_dom"/>
</dbReference>
<accession>A0A9P0CQX6</accession>
<evidence type="ECO:0000313" key="19">
    <source>
        <dbReference type="Proteomes" id="UP001153636"/>
    </source>
</evidence>
<protein>
    <recommendedName>
        <fullName evidence="17">PPM-type phosphatase domain-containing protein</fullName>
    </recommendedName>
</protein>
<evidence type="ECO:0000256" key="3">
    <source>
        <dbReference type="ARBA" id="ARBA00022622"/>
    </source>
</evidence>
<dbReference type="SUPFAM" id="SSF63737">
    <property type="entry name" value="Leukotriene A4 hydrolase N-terminal domain"/>
    <property type="match status" value="1"/>
</dbReference>
<dbReference type="Pfam" id="PF01433">
    <property type="entry name" value="Peptidase_M1"/>
    <property type="match status" value="1"/>
</dbReference>
<name>A0A9P0CQX6_9CUCU</name>
<evidence type="ECO:0000259" key="17">
    <source>
        <dbReference type="PROSITE" id="PS51746"/>
    </source>
</evidence>
<feature type="compositionally biased region" description="Basic and acidic residues" evidence="15">
    <location>
        <begin position="870"/>
        <end position="882"/>
    </location>
</feature>
<evidence type="ECO:0000256" key="5">
    <source>
        <dbReference type="ARBA" id="ARBA00022723"/>
    </source>
</evidence>
<evidence type="ECO:0000256" key="13">
    <source>
        <dbReference type="PIRSR" id="PIRSR634016-4"/>
    </source>
</evidence>
<dbReference type="AlphaFoldDB" id="A0A9P0CQX6"/>
<feature type="compositionally biased region" description="Low complexity" evidence="15">
    <location>
        <begin position="858"/>
        <end position="867"/>
    </location>
</feature>
<comment type="cofactor">
    <cofactor evidence="12">
        <name>Zn(2+)</name>
        <dbReference type="ChEBI" id="CHEBI:29105"/>
    </cofactor>
    <text evidence="12">Binds 1 zinc ion per subunit.</text>
</comment>
<feature type="binding site" evidence="12">
    <location>
        <position position="321"/>
    </location>
    <ligand>
        <name>Zn(2+)</name>
        <dbReference type="ChEBI" id="CHEBI:29105"/>
        <note>catalytic</note>
    </ligand>
</feature>
<feature type="compositionally biased region" description="Acidic residues" evidence="15">
    <location>
        <begin position="987"/>
        <end position="1015"/>
    </location>
</feature>
<feature type="domain" description="PPM-type phosphatase" evidence="17">
    <location>
        <begin position="677"/>
        <end position="1240"/>
    </location>
</feature>
<keyword evidence="3" id="KW-0336">GPI-anchor</keyword>
<evidence type="ECO:0000256" key="6">
    <source>
        <dbReference type="ARBA" id="ARBA00022801"/>
    </source>
</evidence>
<evidence type="ECO:0000256" key="16">
    <source>
        <dbReference type="SAM" id="SignalP"/>
    </source>
</evidence>
<feature type="chain" id="PRO_5040465641" description="PPM-type phosphatase domain-containing protein" evidence="16">
    <location>
        <begin position="19"/>
        <end position="1278"/>
    </location>
</feature>
<keyword evidence="6 14" id="KW-0378">Hydrolase</keyword>
<dbReference type="GO" id="GO:0008270">
    <property type="term" value="F:zinc ion binding"/>
    <property type="evidence" value="ECO:0007669"/>
    <property type="project" value="InterPro"/>
</dbReference>
<sequence length="1278" mass="144958">MFVFRILYFSVCVCLIKCELETYRLCPVAAHPIHYSLKIEPNFEKDNFFGEVSIVVRTQRDLDGIILHSSNLTISEVTINQKTACYKELQYQKLKVFYQNENIQPGEHIINIKYIGLIAKNNGFIRATFGNEDNEVYIFVTDLEPTYARTVFPCFDEPSFKAKFNIRLISPNNTFRAISNMPEIKRFNTTNESNVYDFTTSVRMSTYLLSFAFTDSKYTYYEKNFEHNGKIIPIRIHTVNASEANNNFAFQCAASALNFYSEYTNISYPMQKLDMIEYRRNLTAATENWGLITFREGLLTPSLGFYNRYQVKLVMFHELGHFWFGNLVTNDWWMDLWLQEGFATYMSYKLLAKDSTKNKTVVDEMRTFSFNDYFETDITTNTPAIVTYLDKPEKIETVFNDIVYYKSAAILYMLEDLIGEETFQTIIRKFLKKHAYCTVTTNDFIALLEQVVKDEPLRDFVESYLFQKKFPVISVDILENSTYVFTQSPSVIISATEESVNNGEKWSIPVTYLTDSGNISRFWFDKVEDNVKLQIPDAKWVIFNPSGMAIYRMELSNKLWDQLIDNFAEMPVSVTESILLDVFYSFRTRKINCHVYMRLMNRVKKVDRGKWIYFHSMLEHLKDHLICQNHKNEASILWKFFQRRLEETGYGRRAPFIEAECNSKYVNEEEGYKKHIDTCAQWIREHIKEKDSNDAHNCLLDFDQNTSYFAVYDGHGGHEVAQYCSQKLPKFIKDSQAYKDGDIIKALTEGFLGFDATIATREVVSVLKEIAGDKEAEEESDDEENVDNLYKEATMPIEQVIEKYTNLVNPTLKNLKKDGDKFPKSPNLKGKKENEDGVAAGSSCSSGSGINSTECLPSSSSEEVSSSNADVKEEKKSSDTKELPNSLESNGSMPEIQVTTSDSAVPKQEEPTSDDKDGNEAKATQNGDTEDKDTPTMDGRSAPQENGDVNKKGKGKSIKPITLKSNISTRPKRNAKQLYKTLLDLGQDSEEDTEDEEDKTFEGPNEESSGDDDEGVNIAIEAEGSEEDASSADDEEEEGDEEEEEADDDEEDLEFARNMKEEPGSDSGCTAVVALLKGNELYVANAGDSRCIVCRNGVAIDMSFDHKPEDEPERERIVKAGGKVTADGRVNGGLNLSRAVGDHAYKQNKELSDREQMITALPDVKTLTLNPAEDEFLVLACDGIWNFMSSQEVVDFVRPRIQENAKLSVICEEMFDHCLAPNTLGDGTGCDNMTAIIVSFKSNILKRSASPESASDSDAVSKKAKTEDVKGETVSTAV</sequence>
<feature type="binding site" evidence="12">
    <location>
        <position position="340"/>
    </location>
    <ligand>
        <name>Zn(2+)</name>
        <dbReference type="ChEBI" id="CHEBI:29105"/>
        <note>catalytic</note>
    </ligand>
</feature>
<evidence type="ECO:0000256" key="7">
    <source>
        <dbReference type="ARBA" id="ARBA00022833"/>
    </source>
</evidence>
<dbReference type="InterPro" id="IPR050344">
    <property type="entry name" value="Peptidase_M1_aminopeptidases"/>
</dbReference>
<dbReference type="GO" id="GO:0006508">
    <property type="term" value="P:proteolysis"/>
    <property type="evidence" value="ECO:0007669"/>
    <property type="project" value="UniProtKB-KW"/>
</dbReference>
<keyword evidence="4" id="KW-0645">Protease</keyword>
<feature type="active site" description="Proton acceptor" evidence="11">
    <location>
        <position position="318"/>
    </location>
</feature>
<dbReference type="PRINTS" id="PR00756">
    <property type="entry name" value="ALADIPTASE"/>
</dbReference>
<dbReference type="GO" id="GO:0098552">
    <property type="term" value="C:side of membrane"/>
    <property type="evidence" value="ECO:0007669"/>
    <property type="project" value="UniProtKB-KW"/>
</dbReference>
<evidence type="ECO:0000256" key="1">
    <source>
        <dbReference type="ARBA" id="ARBA00004609"/>
    </source>
</evidence>
<gene>
    <name evidence="18" type="ORF">PSYICH_LOCUS5333</name>
</gene>
<dbReference type="GO" id="GO:0005886">
    <property type="term" value="C:plasma membrane"/>
    <property type="evidence" value="ECO:0007669"/>
    <property type="project" value="UniProtKB-SubCell"/>
</dbReference>
<evidence type="ECO:0000256" key="10">
    <source>
        <dbReference type="ARBA" id="ARBA00023288"/>
    </source>
</evidence>
<feature type="binding site" evidence="12">
    <location>
        <position position="317"/>
    </location>
    <ligand>
        <name>Zn(2+)</name>
        <dbReference type="ChEBI" id="CHEBI:29105"/>
        <note>catalytic</note>
    </ligand>
</feature>
<evidence type="ECO:0000313" key="18">
    <source>
        <dbReference type="EMBL" id="CAH1104275.1"/>
    </source>
</evidence>
<dbReference type="Gene3D" id="2.60.40.1910">
    <property type="match status" value="1"/>
</dbReference>
<dbReference type="PROSITE" id="PS51746">
    <property type="entry name" value="PPM_2"/>
    <property type="match status" value="1"/>
</dbReference>
<dbReference type="GO" id="GO:0042277">
    <property type="term" value="F:peptide binding"/>
    <property type="evidence" value="ECO:0007669"/>
    <property type="project" value="TreeGrafter"/>
</dbReference>
<dbReference type="GO" id="GO:0043171">
    <property type="term" value="P:peptide catabolic process"/>
    <property type="evidence" value="ECO:0007669"/>
    <property type="project" value="TreeGrafter"/>
</dbReference>
<comment type="similarity">
    <text evidence="2">Belongs to the peptidase M1 family.</text>
</comment>
<dbReference type="Pfam" id="PF17900">
    <property type="entry name" value="Peptidase_M1_N"/>
    <property type="match status" value="1"/>
</dbReference>
<dbReference type="InterPro" id="IPR042097">
    <property type="entry name" value="Aminopeptidase_N-like_N_sf"/>
</dbReference>
<keyword evidence="19" id="KW-1185">Reference proteome</keyword>
<dbReference type="GO" id="GO:0005615">
    <property type="term" value="C:extracellular space"/>
    <property type="evidence" value="ECO:0007669"/>
    <property type="project" value="TreeGrafter"/>
</dbReference>
<evidence type="ECO:0000256" key="8">
    <source>
        <dbReference type="ARBA" id="ARBA00022912"/>
    </source>
</evidence>
<keyword evidence="7 12" id="KW-0862">Zinc</keyword>
<dbReference type="GO" id="GO:0070006">
    <property type="term" value="F:metalloaminopeptidase activity"/>
    <property type="evidence" value="ECO:0007669"/>
    <property type="project" value="TreeGrafter"/>
</dbReference>
<evidence type="ECO:0000256" key="11">
    <source>
        <dbReference type="PIRSR" id="PIRSR634016-1"/>
    </source>
</evidence>
<dbReference type="InterPro" id="IPR036457">
    <property type="entry name" value="PPM-type-like_dom_sf"/>
</dbReference>
<evidence type="ECO:0000256" key="9">
    <source>
        <dbReference type="ARBA" id="ARBA00023049"/>
    </source>
</evidence>
<dbReference type="InterPro" id="IPR045357">
    <property type="entry name" value="Aminopeptidase_N-like_N"/>
</dbReference>
<feature type="region of interest" description="Disordered" evidence="15">
    <location>
        <begin position="814"/>
        <end position="1052"/>
    </location>
</feature>
<dbReference type="PANTHER" id="PTHR11533">
    <property type="entry name" value="PROTEASE M1 ZINC METALLOPROTEASE"/>
    <property type="match status" value="1"/>
</dbReference>
<keyword evidence="9" id="KW-0482">Metalloprotease</keyword>
<proteinExistence type="inferred from homology"/>
<keyword evidence="10" id="KW-0449">Lipoprotein</keyword>
<dbReference type="InterPro" id="IPR027268">
    <property type="entry name" value="Peptidase_M4/M1_CTD_sf"/>
</dbReference>
<dbReference type="InterPro" id="IPR034016">
    <property type="entry name" value="M1_APN-typ"/>
</dbReference>
<dbReference type="GO" id="GO:0004721">
    <property type="term" value="F:phosphoprotein phosphatase activity"/>
    <property type="evidence" value="ECO:0007669"/>
    <property type="project" value="UniProtKB-KW"/>
</dbReference>
<feature type="compositionally biased region" description="Basic and acidic residues" evidence="15">
    <location>
        <begin position="1259"/>
        <end position="1271"/>
    </location>
</feature>
<dbReference type="Pfam" id="PF00481">
    <property type="entry name" value="PP2C"/>
    <property type="match status" value="2"/>
</dbReference>
<dbReference type="CDD" id="cd09601">
    <property type="entry name" value="M1_APN-Q_like"/>
    <property type="match status" value="1"/>
</dbReference>
<keyword evidence="3" id="KW-0325">Glycoprotein</keyword>
<dbReference type="InterPro" id="IPR001930">
    <property type="entry name" value="Peptidase_M1"/>
</dbReference>
<evidence type="ECO:0000256" key="15">
    <source>
        <dbReference type="SAM" id="MobiDB-lite"/>
    </source>
</evidence>
<reference evidence="18" key="1">
    <citation type="submission" date="2022-01" db="EMBL/GenBank/DDBJ databases">
        <authorList>
            <person name="King R."/>
        </authorList>
    </citation>
    <scope>NUCLEOTIDE SEQUENCE</scope>
</reference>
<dbReference type="Gene3D" id="2.60.40.1730">
    <property type="entry name" value="tricorn interacting facor f3 domain"/>
    <property type="match status" value="1"/>
</dbReference>
<evidence type="ECO:0000256" key="4">
    <source>
        <dbReference type="ARBA" id="ARBA00022670"/>
    </source>
</evidence>
<feature type="compositionally biased region" description="Polar residues" evidence="15">
    <location>
        <begin position="886"/>
        <end position="903"/>
    </location>
</feature>
<feature type="site" description="Transition state stabilizer" evidence="13">
    <location>
        <position position="404"/>
    </location>
</feature>
<evidence type="ECO:0000256" key="12">
    <source>
        <dbReference type="PIRSR" id="PIRSR634016-3"/>
    </source>
</evidence>
<feature type="compositionally biased region" description="Basic and acidic residues" evidence="15">
    <location>
        <begin position="907"/>
        <end position="920"/>
    </location>
</feature>
<comment type="similarity">
    <text evidence="14">Belongs to the PP2C family.</text>
</comment>
<dbReference type="InterPro" id="IPR000222">
    <property type="entry name" value="PP2C_BS"/>
</dbReference>
<dbReference type="Gene3D" id="3.60.40.10">
    <property type="entry name" value="PPM-type phosphatase domain"/>
    <property type="match status" value="2"/>
</dbReference>
<dbReference type="SUPFAM" id="SSF55486">
    <property type="entry name" value="Metalloproteases ('zincins'), catalytic domain"/>
    <property type="match status" value="1"/>
</dbReference>
<evidence type="ECO:0000256" key="2">
    <source>
        <dbReference type="ARBA" id="ARBA00010136"/>
    </source>
</evidence>
<dbReference type="InterPro" id="IPR001932">
    <property type="entry name" value="PPM-type_phosphatase-like_dom"/>
</dbReference>
<dbReference type="EMBL" id="OV651828">
    <property type="protein sequence ID" value="CAH1104275.1"/>
    <property type="molecule type" value="Genomic_DNA"/>
</dbReference>
<keyword evidence="5 12" id="KW-0479">Metal-binding</keyword>
<dbReference type="Gene3D" id="1.10.390.10">
    <property type="entry name" value="Neutral Protease Domain 2"/>
    <property type="match status" value="1"/>
</dbReference>
<feature type="signal peptide" evidence="16">
    <location>
        <begin position="1"/>
        <end position="18"/>
    </location>
</feature>
<dbReference type="PROSITE" id="PS01032">
    <property type="entry name" value="PPM_1"/>
    <property type="match status" value="1"/>
</dbReference>
<organism evidence="18 19">
    <name type="scientific">Psylliodes chrysocephalus</name>
    <dbReference type="NCBI Taxonomy" id="3402493"/>
    <lineage>
        <taxon>Eukaryota</taxon>
        <taxon>Metazoa</taxon>
        <taxon>Ecdysozoa</taxon>
        <taxon>Arthropoda</taxon>
        <taxon>Hexapoda</taxon>
        <taxon>Insecta</taxon>
        <taxon>Pterygota</taxon>
        <taxon>Neoptera</taxon>
        <taxon>Endopterygota</taxon>
        <taxon>Coleoptera</taxon>
        <taxon>Polyphaga</taxon>
        <taxon>Cucujiformia</taxon>
        <taxon>Chrysomeloidea</taxon>
        <taxon>Chrysomelidae</taxon>
        <taxon>Galerucinae</taxon>
        <taxon>Alticini</taxon>
        <taxon>Psylliodes</taxon>
    </lineage>
</organism>
<feature type="compositionally biased region" description="Acidic residues" evidence="15">
    <location>
        <begin position="1023"/>
        <end position="1052"/>
    </location>
</feature>
<dbReference type="GO" id="GO:0005737">
    <property type="term" value="C:cytoplasm"/>
    <property type="evidence" value="ECO:0007669"/>
    <property type="project" value="TreeGrafter"/>
</dbReference>
<keyword evidence="3" id="KW-0472">Membrane</keyword>
<dbReference type="Proteomes" id="UP001153636">
    <property type="component" value="Chromosome 16"/>
</dbReference>
<dbReference type="CDD" id="cd00143">
    <property type="entry name" value="PP2Cc"/>
    <property type="match status" value="1"/>
</dbReference>
<dbReference type="OrthoDB" id="10031169at2759"/>
<keyword evidence="16" id="KW-0732">Signal</keyword>
<dbReference type="PANTHER" id="PTHR11533:SF299">
    <property type="entry name" value="AMINOPEPTIDASE"/>
    <property type="match status" value="1"/>
</dbReference>
<comment type="subcellular location">
    <subcellularLocation>
        <location evidence="1">Cell membrane</location>
        <topology evidence="1">Lipid-anchor</topology>
        <topology evidence="1">GPI-anchor</topology>
    </subcellularLocation>
</comment>